<evidence type="ECO:0000256" key="4">
    <source>
        <dbReference type="RuleBase" id="RU000441"/>
    </source>
</evidence>
<feature type="active site" evidence="3">
    <location>
        <position position="331"/>
    </location>
</feature>
<dbReference type="InterPro" id="IPR002020">
    <property type="entry name" value="Citrate_synthase"/>
</dbReference>
<dbReference type="PROSITE" id="PS00480">
    <property type="entry name" value="CITRATE_SYNTHASE"/>
    <property type="match status" value="1"/>
</dbReference>
<evidence type="ECO:0000313" key="5">
    <source>
        <dbReference type="EMBL" id="CEO96338.1"/>
    </source>
</evidence>
<keyword evidence="7" id="KW-1185">Reference proteome</keyword>
<dbReference type="PANTHER" id="PTHR11739">
    <property type="entry name" value="CITRATE SYNTHASE"/>
    <property type="match status" value="1"/>
</dbReference>
<dbReference type="InterPro" id="IPR036969">
    <property type="entry name" value="Citrate_synthase_sf"/>
</dbReference>
<dbReference type="GO" id="GO:0005975">
    <property type="term" value="P:carbohydrate metabolic process"/>
    <property type="evidence" value="ECO:0007669"/>
    <property type="project" value="TreeGrafter"/>
</dbReference>
<dbReference type="OMA" id="VLEWLFK"/>
<geneLocation type="mitochondrion" evidence="6"/>
<proteinExistence type="inferred from homology"/>
<dbReference type="OrthoDB" id="8017587at2759"/>
<dbReference type="Gene3D" id="1.10.580.10">
    <property type="entry name" value="Citrate Synthase, domain 1"/>
    <property type="match status" value="1"/>
</dbReference>
<accession>A0A0G4IMD7</accession>
<evidence type="ECO:0000313" key="6">
    <source>
        <dbReference type="EMBL" id="SPQ99276.1"/>
    </source>
</evidence>
<keyword evidence="2 4" id="KW-0808">Transferase</keyword>
<organism evidence="5 7">
    <name type="scientific">Plasmodiophora brassicae</name>
    <name type="common">Clubroot disease agent</name>
    <dbReference type="NCBI Taxonomy" id="37360"/>
    <lineage>
        <taxon>Eukaryota</taxon>
        <taxon>Sar</taxon>
        <taxon>Rhizaria</taxon>
        <taxon>Endomyxa</taxon>
        <taxon>Phytomyxea</taxon>
        <taxon>Plasmodiophorida</taxon>
        <taxon>Plasmodiophoridae</taxon>
        <taxon>Plasmodiophora</taxon>
    </lineage>
</organism>
<dbReference type="PRINTS" id="PR00143">
    <property type="entry name" value="CITRTSNTHASE"/>
</dbReference>
<dbReference type="GO" id="GO:0005759">
    <property type="term" value="C:mitochondrial matrix"/>
    <property type="evidence" value="ECO:0007669"/>
    <property type="project" value="TreeGrafter"/>
</dbReference>
<sequence length="448" mass="49754">MLAGRRRLSSLARSALHEALVPLVDKRRADLLDLKKNYGKCEMGTVTVAQIIGGMRGVNGLLTETSLLDAEHGIKFRGLSIPEMNERLPNREGHHQPMTEAVLWLLMTGNVPSLDQCELVCDDLHARARNLPRHVVDAIDRYPKEMHPMTQLSSAVLAMQTTSKFAAAYAKGAPKTELWTYALDDSLDLIARLPEAAARIYCNLFKNGKVNPHDKSLDWSGNFARMLGFTDPIMDDLMRMYMNIHSDHEGGNVSAHTCHLVGSALADPYLSFSAALNGLAGPLHGLANQEVLRWIVELRGRLGEGEITKERLTDAVWETLNKGQVIPGYGHAVLRKTDPRYTCQREFALKWMPDDPMFKLVNDLYEVVPKVLTEHGKTANPWPNVDAHSGVLLQHYGLTQGSFYTVLFGLSRSIGVLASLVNDRIVGLPIERPKSWTSASIRAHCTKP</sequence>
<dbReference type="Proteomes" id="UP000290189">
    <property type="component" value="Unassembled WGS sequence"/>
</dbReference>
<evidence type="ECO:0000256" key="2">
    <source>
        <dbReference type="ARBA" id="ARBA00022679"/>
    </source>
</evidence>
<feature type="active site" evidence="3">
    <location>
        <position position="284"/>
    </location>
</feature>
<reference evidence="6 8" key="2">
    <citation type="submission" date="2018-03" db="EMBL/GenBank/DDBJ databases">
        <authorList>
            <person name="Fogelqvist J."/>
        </authorList>
    </citation>
    <scope>NUCLEOTIDE SEQUENCE [LARGE SCALE GENOMIC DNA]</scope>
</reference>
<gene>
    <name evidence="5" type="ORF">PBRA_005008</name>
    <name evidence="6" type="ORF">PLBR_LOCUS6491</name>
</gene>
<dbReference type="GO" id="GO:0006101">
    <property type="term" value="P:citrate metabolic process"/>
    <property type="evidence" value="ECO:0007669"/>
    <property type="project" value="InterPro"/>
</dbReference>
<protein>
    <recommendedName>
        <fullName evidence="4">Citrate synthase</fullName>
    </recommendedName>
</protein>
<dbReference type="EMBL" id="OVEO01000011">
    <property type="protein sequence ID" value="SPQ99276.1"/>
    <property type="molecule type" value="Genomic_DNA"/>
</dbReference>
<dbReference type="GO" id="GO:0046912">
    <property type="term" value="F:acyltransferase activity, acyl groups converted into alkyl on transfer"/>
    <property type="evidence" value="ECO:0007669"/>
    <property type="project" value="InterPro"/>
</dbReference>
<dbReference type="NCBIfam" id="NF007128">
    <property type="entry name" value="PRK09569.1"/>
    <property type="match status" value="1"/>
</dbReference>
<keyword evidence="6" id="KW-0496">Mitochondrion</keyword>
<dbReference type="PANTHER" id="PTHR11739:SF8">
    <property type="entry name" value="CITRATE SYNTHASE, MITOCHONDRIAL"/>
    <property type="match status" value="1"/>
</dbReference>
<dbReference type="InterPro" id="IPR016143">
    <property type="entry name" value="Citrate_synth-like_sm_a-sub"/>
</dbReference>
<dbReference type="STRING" id="37360.A0A0G4IMD7"/>
<dbReference type="InterPro" id="IPR010109">
    <property type="entry name" value="Citrate_synthase_euk"/>
</dbReference>
<dbReference type="NCBIfam" id="TIGR01793">
    <property type="entry name" value="cit_synth_euk"/>
    <property type="match status" value="1"/>
</dbReference>
<dbReference type="AlphaFoldDB" id="A0A0G4IMD7"/>
<evidence type="ECO:0000256" key="3">
    <source>
        <dbReference type="PIRSR" id="PIRSR610109-1"/>
    </source>
</evidence>
<dbReference type="FunFam" id="1.10.230.10:FF:000001">
    <property type="entry name" value="Citrate synthase"/>
    <property type="match status" value="1"/>
</dbReference>
<evidence type="ECO:0000313" key="8">
    <source>
        <dbReference type="Proteomes" id="UP000290189"/>
    </source>
</evidence>
<dbReference type="InterPro" id="IPR016142">
    <property type="entry name" value="Citrate_synth-like_lrg_a-sub"/>
</dbReference>
<feature type="active site" evidence="3">
    <location>
        <position position="386"/>
    </location>
</feature>
<dbReference type="SUPFAM" id="SSF48256">
    <property type="entry name" value="Citrate synthase"/>
    <property type="match status" value="1"/>
</dbReference>
<dbReference type="Pfam" id="PF00285">
    <property type="entry name" value="Citrate_synt"/>
    <property type="match status" value="1"/>
</dbReference>
<dbReference type="EMBL" id="CDSF01000057">
    <property type="protein sequence ID" value="CEO96338.1"/>
    <property type="molecule type" value="Genomic_DNA"/>
</dbReference>
<reference evidence="5 7" key="1">
    <citation type="submission" date="2015-02" db="EMBL/GenBank/DDBJ databases">
        <authorList>
            <person name="Chooi Y.-H."/>
        </authorList>
    </citation>
    <scope>NUCLEOTIDE SEQUENCE [LARGE SCALE GENOMIC DNA]</scope>
    <source>
        <strain evidence="5">E3</strain>
    </source>
</reference>
<dbReference type="Gene3D" id="1.10.230.10">
    <property type="entry name" value="Cytochrome P450-Terp, domain 2"/>
    <property type="match status" value="1"/>
</dbReference>
<dbReference type="GO" id="GO:0006099">
    <property type="term" value="P:tricarboxylic acid cycle"/>
    <property type="evidence" value="ECO:0007669"/>
    <property type="project" value="InterPro"/>
</dbReference>
<comment type="similarity">
    <text evidence="1 4">Belongs to the citrate synthase family.</text>
</comment>
<evidence type="ECO:0000313" key="7">
    <source>
        <dbReference type="Proteomes" id="UP000039324"/>
    </source>
</evidence>
<dbReference type="InterPro" id="IPR019810">
    <property type="entry name" value="Citrate_synthase_AS"/>
</dbReference>
<evidence type="ECO:0000256" key="1">
    <source>
        <dbReference type="ARBA" id="ARBA00010566"/>
    </source>
</evidence>
<name>A0A0G4IMD7_PLABS</name>
<dbReference type="Proteomes" id="UP000039324">
    <property type="component" value="Unassembled WGS sequence"/>
</dbReference>